<feature type="signal peptide" evidence="2">
    <location>
        <begin position="1"/>
        <end position="21"/>
    </location>
</feature>
<protein>
    <recommendedName>
        <fullName evidence="4">Transporter</fullName>
    </recommendedName>
</protein>
<gene>
    <name evidence="3" type="ORF">ENJ10_13300</name>
</gene>
<evidence type="ECO:0000256" key="2">
    <source>
        <dbReference type="SAM" id="SignalP"/>
    </source>
</evidence>
<name>A0A7V1LQ60_CALAY</name>
<dbReference type="AlphaFoldDB" id="A0A7V1LQ60"/>
<reference evidence="3" key="1">
    <citation type="journal article" date="2020" name="mSystems">
        <title>Genome- and Community-Level Interaction Insights into Carbon Utilization and Element Cycling Functions of Hydrothermarchaeota in Hydrothermal Sediment.</title>
        <authorList>
            <person name="Zhou Z."/>
            <person name="Liu Y."/>
            <person name="Xu W."/>
            <person name="Pan J."/>
            <person name="Luo Z.H."/>
            <person name="Li M."/>
        </authorList>
    </citation>
    <scope>NUCLEOTIDE SEQUENCE [LARGE SCALE GENOMIC DNA]</scope>
    <source>
        <strain evidence="3">HyVt-456</strain>
    </source>
</reference>
<organism evidence="3">
    <name type="scientific">Caldithrix abyssi</name>
    <dbReference type="NCBI Taxonomy" id="187145"/>
    <lineage>
        <taxon>Bacteria</taxon>
        <taxon>Pseudomonadati</taxon>
        <taxon>Calditrichota</taxon>
        <taxon>Calditrichia</taxon>
        <taxon>Calditrichales</taxon>
        <taxon>Calditrichaceae</taxon>
        <taxon>Caldithrix</taxon>
    </lineage>
</organism>
<accession>A0A7V1LQ60</accession>
<dbReference type="EMBL" id="DRLD01000372">
    <property type="protein sequence ID" value="HED11662.1"/>
    <property type="molecule type" value="Genomic_DNA"/>
</dbReference>
<keyword evidence="2" id="KW-0732">Signal</keyword>
<feature type="coiled-coil region" evidence="1">
    <location>
        <begin position="333"/>
        <end position="377"/>
    </location>
</feature>
<keyword evidence="1" id="KW-0175">Coiled coil</keyword>
<dbReference type="Proteomes" id="UP000886005">
    <property type="component" value="Unassembled WGS sequence"/>
</dbReference>
<evidence type="ECO:0000313" key="3">
    <source>
        <dbReference type="EMBL" id="HED11662.1"/>
    </source>
</evidence>
<evidence type="ECO:0008006" key="4">
    <source>
        <dbReference type="Google" id="ProtNLM"/>
    </source>
</evidence>
<proteinExistence type="predicted"/>
<evidence type="ECO:0000256" key="1">
    <source>
        <dbReference type="SAM" id="Coils"/>
    </source>
</evidence>
<sequence length="378" mass="43158">MKRISYYLLISALFSLTFAQAPTGSKSLLNTQTARTFEPGRFEVRTDMNFFTKLAEFVGNQTLKPANFKAANYWLVNSALSLTYGVVDHFDITVIPGLYQDTHTPNEYNLPDDIRVFAKVGSFDFADRSMYAGFTVGTRFPLGEDHNYPFTYYASGAVEYGVSGILSYYADPYLPDRSLSAHLTVGWWNYNEAGTEVYKDKFATVNSNALNYAIGFVYPTDMFDFQLEVFGLSYLTQPDEFVYARENWTYLTPSIKYKPFSWFNFNLGVDIRVSSDVDESVGVNKYESVGLPNYTAWKAHLGFELTLLPLTDAVGNSPAAVQQKQFNKRVEFFQEIIEEREKSENIKEELDKLQEEREAAEQELEELKQILEDEGGDF</sequence>
<feature type="chain" id="PRO_5031538386" description="Transporter" evidence="2">
    <location>
        <begin position="22"/>
        <end position="378"/>
    </location>
</feature>
<comment type="caution">
    <text evidence="3">The sequence shown here is derived from an EMBL/GenBank/DDBJ whole genome shotgun (WGS) entry which is preliminary data.</text>
</comment>